<organism evidence="1 2">
    <name type="scientific">Hyaloscypha bicolor E</name>
    <dbReference type="NCBI Taxonomy" id="1095630"/>
    <lineage>
        <taxon>Eukaryota</taxon>
        <taxon>Fungi</taxon>
        <taxon>Dikarya</taxon>
        <taxon>Ascomycota</taxon>
        <taxon>Pezizomycotina</taxon>
        <taxon>Leotiomycetes</taxon>
        <taxon>Helotiales</taxon>
        <taxon>Hyaloscyphaceae</taxon>
        <taxon>Hyaloscypha</taxon>
        <taxon>Hyaloscypha bicolor</taxon>
    </lineage>
</organism>
<name>A0A2J6T3H8_9HELO</name>
<reference evidence="1 2" key="1">
    <citation type="submission" date="2016-04" db="EMBL/GenBank/DDBJ databases">
        <title>A degradative enzymes factory behind the ericoid mycorrhizal symbiosis.</title>
        <authorList>
            <consortium name="DOE Joint Genome Institute"/>
            <person name="Martino E."/>
            <person name="Morin E."/>
            <person name="Grelet G."/>
            <person name="Kuo A."/>
            <person name="Kohler A."/>
            <person name="Daghino S."/>
            <person name="Barry K."/>
            <person name="Choi C."/>
            <person name="Cichocki N."/>
            <person name="Clum A."/>
            <person name="Copeland A."/>
            <person name="Hainaut M."/>
            <person name="Haridas S."/>
            <person name="Labutti K."/>
            <person name="Lindquist E."/>
            <person name="Lipzen A."/>
            <person name="Khouja H.-R."/>
            <person name="Murat C."/>
            <person name="Ohm R."/>
            <person name="Olson A."/>
            <person name="Spatafora J."/>
            <person name="Veneault-Fourrey C."/>
            <person name="Henrissat B."/>
            <person name="Grigoriev I."/>
            <person name="Martin F."/>
            <person name="Perotto S."/>
        </authorList>
    </citation>
    <scope>NUCLEOTIDE SEQUENCE [LARGE SCALE GENOMIC DNA]</scope>
    <source>
        <strain evidence="1 2">E</strain>
    </source>
</reference>
<dbReference type="GeneID" id="36588706"/>
<dbReference type="RefSeq" id="XP_024734494.1">
    <property type="nucleotide sequence ID" value="XM_024880629.1"/>
</dbReference>
<dbReference type="EMBL" id="KZ613846">
    <property type="protein sequence ID" value="PMD57590.1"/>
    <property type="molecule type" value="Genomic_DNA"/>
</dbReference>
<proteinExistence type="predicted"/>
<dbReference type="AlphaFoldDB" id="A0A2J6T3H8"/>
<dbReference type="InParanoid" id="A0A2J6T3H8"/>
<keyword evidence="2" id="KW-1185">Reference proteome</keyword>
<dbReference type="Proteomes" id="UP000235371">
    <property type="component" value="Unassembled WGS sequence"/>
</dbReference>
<evidence type="ECO:0008006" key="3">
    <source>
        <dbReference type="Google" id="ProtNLM"/>
    </source>
</evidence>
<gene>
    <name evidence="1" type="ORF">K444DRAFT_614992</name>
</gene>
<sequence length="57" mass="6505">MCLVSKNTAVGDTICVFFGLDMPFVIRREDDYYILIGQCYVEGETINYLEEGRFGVT</sequence>
<dbReference type="OrthoDB" id="2157530at2759"/>
<accession>A0A2J6T3H8</accession>
<protein>
    <recommendedName>
        <fullName evidence="3">Heterokaryon incompatibility domain-containing protein</fullName>
    </recommendedName>
</protein>
<dbReference type="Pfam" id="PF26639">
    <property type="entry name" value="Het-6_barrel"/>
    <property type="match status" value="1"/>
</dbReference>
<evidence type="ECO:0000313" key="1">
    <source>
        <dbReference type="EMBL" id="PMD57590.1"/>
    </source>
</evidence>
<evidence type="ECO:0000313" key="2">
    <source>
        <dbReference type="Proteomes" id="UP000235371"/>
    </source>
</evidence>